<dbReference type="KEGG" id="rla:Rhola_00001980"/>
<dbReference type="SUPFAM" id="SSF88723">
    <property type="entry name" value="PIN domain-like"/>
    <property type="match status" value="1"/>
</dbReference>
<protein>
    <recommendedName>
        <fullName evidence="8">Ribonuclease VapC</fullName>
        <shortName evidence="8">RNase VapC</shortName>
        <ecNumber evidence="8">3.1.-.-</ecNumber>
    </recommendedName>
    <alternativeName>
        <fullName evidence="8">Toxin VapC</fullName>
    </alternativeName>
</protein>
<proteinExistence type="inferred from homology"/>
<evidence type="ECO:0000259" key="9">
    <source>
        <dbReference type="Pfam" id="PF01850"/>
    </source>
</evidence>
<keyword evidence="11" id="KW-1185">Reference proteome</keyword>
<evidence type="ECO:0000256" key="6">
    <source>
        <dbReference type="ARBA" id="ARBA00022842"/>
    </source>
</evidence>
<evidence type="ECO:0000256" key="5">
    <source>
        <dbReference type="ARBA" id="ARBA00022801"/>
    </source>
</evidence>
<keyword evidence="2 8" id="KW-1277">Toxin-antitoxin system</keyword>
<comment type="function">
    <text evidence="8">Toxic component of a toxin-antitoxin (TA) system. An RNase.</text>
</comment>
<evidence type="ECO:0000313" key="10">
    <source>
        <dbReference type="EMBL" id="AIC47025.1"/>
    </source>
</evidence>
<evidence type="ECO:0000256" key="4">
    <source>
        <dbReference type="ARBA" id="ARBA00022723"/>
    </source>
</evidence>
<dbReference type="RefSeq" id="WP_038501752.1">
    <property type="nucleotide sequence ID" value="NZ_CP007490.1"/>
</dbReference>
<dbReference type="GO" id="GO:0016787">
    <property type="term" value="F:hydrolase activity"/>
    <property type="evidence" value="ECO:0007669"/>
    <property type="project" value="UniProtKB-KW"/>
</dbReference>
<evidence type="ECO:0000313" key="11">
    <source>
        <dbReference type="Proteomes" id="UP000067708"/>
    </source>
</evidence>
<feature type="domain" description="PIN" evidence="9">
    <location>
        <begin position="3"/>
        <end position="122"/>
    </location>
</feature>
<keyword evidence="4 8" id="KW-0479">Metal-binding</keyword>
<dbReference type="PANTHER" id="PTHR33653">
    <property type="entry name" value="RIBONUCLEASE VAPC2"/>
    <property type="match status" value="1"/>
</dbReference>
<evidence type="ECO:0000256" key="3">
    <source>
        <dbReference type="ARBA" id="ARBA00022722"/>
    </source>
</evidence>
<organism evidence="10 11">
    <name type="scientific">Rhodoluna lacicola</name>
    <dbReference type="NCBI Taxonomy" id="529884"/>
    <lineage>
        <taxon>Bacteria</taxon>
        <taxon>Bacillati</taxon>
        <taxon>Actinomycetota</taxon>
        <taxon>Actinomycetes</taxon>
        <taxon>Micrococcales</taxon>
        <taxon>Microbacteriaceae</taxon>
        <taxon>Luna cluster</taxon>
        <taxon>Luna-1 subcluster</taxon>
        <taxon>Rhodoluna</taxon>
    </lineage>
</organism>
<comment type="similarity">
    <text evidence="7 8">Belongs to the PINc/VapC protein family.</text>
</comment>
<name>A0A060JE33_9MICO</name>
<evidence type="ECO:0000256" key="7">
    <source>
        <dbReference type="ARBA" id="ARBA00038093"/>
    </source>
</evidence>
<dbReference type="eggNOG" id="COG1487">
    <property type="taxonomic scope" value="Bacteria"/>
</dbReference>
<dbReference type="AlphaFoldDB" id="A0A060JE33"/>
<keyword evidence="5 8" id="KW-0378">Hydrolase</keyword>
<gene>
    <name evidence="8" type="primary">vapC</name>
    <name evidence="10" type="ORF">Rhola_00001980</name>
</gene>
<dbReference type="GO" id="GO:0004540">
    <property type="term" value="F:RNA nuclease activity"/>
    <property type="evidence" value="ECO:0007669"/>
    <property type="project" value="InterPro"/>
</dbReference>
<feature type="binding site" evidence="8">
    <location>
        <position position="95"/>
    </location>
    <ligand>
        <name>Mg(2+)</name>
        <dbReference type="ChEBI" id="CHEBI:18420"/>
    </ligand>
</feature>
<sequence length="132" mass="14706">MKYLLDTDTVSYFLRGDRKLRTRLSNTFGQWGISAITYSELAAHQFSTKSQDLEVLLSEFLKEVDVVPFDSGDALEAGRLQVLLKSAGNPIGIADTLIAGHALRLKLTLVTNNLKHFSRVPELSVVNWSVKQ</sequence>
<keyword evidence="3 8" id="KW-0540">Nuclease</keyword>
<evidence type="ECO:0000256" key="8">
    <source>
        <dbReference type="HAMAP-Rule" id="MF_00265"/>
    </source>
</evidence>
<keyword evidence="8" id="KW-0800">Toxin</keyword>
<dbReference type="InterPro" id="IPR029060">
    <property type="entry name" value="PIN-like_dom_sf"/>
</dbReference>
<dbReference type="InterPro" id="IPR050556">
    <property type="entry name" value="Type_II_TA_system_RNase"/>
</dbReference>
<dbReference type="PANTHER" id="PTHR33653:SF1">
    <property type="entry name" value="RIBONUCLEASE VAPC2"/>
    <property type="match status" value="1"/>
</dbReference>
<dbReference type="HAMAP" id="MF_00265">
    <property type="entry name" value="VapC_Nob1"/>
    <property type="match status" value="1"/>
</dbReference>
<keyword evidence="6 8" id="KW-0460">Magnesium</keyword>
<dbReference type="InterPro" id="IPR002716">
    <property type="entry name" value="PIN_dom"/>
</dbReference>
<dbReference type="GO" id="GO:0090729">
    <property type="term" value="F:toxin activity"/>
    <property type="evidence" value="ECO:0007669"/>
    <property type="project" value="UniProtKB-KW"/>
</dbReference>
<dbReference type="Pfam" id="PF01850">
    <property type="entry name" value="PIN"/>
    <property type="match status" value="1"/>
</dbReference>
<accession>A0A060JE33</accession>
<dbReference type="InterPro" id="IPR022907">
    <property type="entry name" value="VapC_family"/>
</dbReference>
<evidence type="ECO:0000256" key="2">
    <source>
        <dbReference type="ARBA" id="ARBA00022649"/>
    </source>
</evidence>
<feature type="binding site" evidence="8">
    <location>
        <position position="6"/>
    </location>
    <ligand>
        <name>Mg(2+)</name>
        <dbReference type="ChEBI" id="CHEBI:18420"/>
    </ligand>
</feature>
<dbReference type="EC" id="3.1.-.-" evidence="8"/>
<reference evidence="10 11" key="1">
    <citation type="journal article" date="2014" name="Int. J. Syst. Evol. Microbiol.">
        <title>Rhodoluna lacicola gen. nov., sp. nov., a planktonic freshwater bacterium with stream-lined genome.</title>
        <authorList>
            <person name="Hahn M."/>
            <person name="Schmidt J."/>
            <person name="Taipale S.J."/>
            <person name="Doolittle W.F."/>
            <person name="Koll U."/>
        </authorList>
    </citation>
    <scope>NUCLEOTIDE SEQUENCE [LARGE SCALE GENOMIC DNA]</scope>
    <source>
        <strain evidence="10 11">MWH-Ta8</strain>
    </source>
</reference>
<dbReference type="Gene3D" id="3.40.50.1010">
    <property type="entry name" value="5'-nuclease"/>
    <property type="match status" value="1"/>
</dbReference>
<evidence type="ECO:0000256" key="1">
    <source>
        <dbReference type="ARBA" id="ARBA00001946"/>
    </source>
</evidence>
<dbReference type="STRING" id="529884.Rhola_00001980"/>
<dbReference type="Proteomes" id="UP000067708">
    <property type="component" value="Chromosome"/>
</dbReference>
<dbReference type="GO" id="GO:0000287">
    <property type="term" value="F:magnesium ion binding"/>
    <property type="evidence" value="ECO:0007669"/>
    <property type="project" value="UniProtKB-UniRule"/>
</dbReference>
<dbReference type="EMBL" id="CP007490">
    <property type="protein sequence ID" value="AIC47025.1"/>
    <property type="molecule type" value="Genomic_DNA"/>
</dbReference>
<dbReference type="HOGENOM" id="CLU_118482_5_2_11"/>
<comment type="cofactor">
    <cofactor evidence="1 8">
        <name>Mg(2+)</name>
        <dbReference type="ChEBI" id="CHEBI:18420"/>
    </cofactor>
</comment>
<dbReference type="OrthoDB" id="9804823at2"/>